<dbReference type="RefSeq" id="WP_090793689.1">
    <property type="nucleotide sequence ID" value="NZ_FMYI01000002.1"/>
</dbReference>
<dbReference type="InterPro" id="IPR005234">
    <property type="entry name" value="ScpB_csome_segregation"/>
</dbReference>
<keyword evidence="3 5" id="KW-0159">Chromosome partition</keyword>
<dbReference type="Gene3D" id="1.10.10.10">
    <property type="entry name" value="Winged helix-like DNA-binding domain superfamily/Winged helix DNA-binding domain"/>
    <property type="match status" value="2"/>
</dbReference>
<name>A0A1G6HC50_9BACI</name>
<dbReference type="GO" id="GO:0051301">
    <property type="term" value="P:cell division"/>
    <property type="evidence" value="ECO:0007669"/>
    <property type="project" value="UniProtKB-KW"/>
</dbReference>
<dbReference type="STRING" id="1612202.SAMN05421734_102458"/>
<dbReference type="NCBIfam" id="TIGR00281">
    <property type="entry name" value="SMC-Scp complex subunit ScpB"/>
    <property type="match status" value="1"/>
</dbReference>
<dbReference type="InterPro" id="IPR036390">
    <property type="entry name" value="WH_DNA-bd_sf"/>
</dbReference>
<dbReference type="InterPro" id="IPR036388">
    <property type="entry name" value="WH-like_DNA-bd_sf"/>
</dbReference>
<dbReference type="OrthoDB" id="9806226at2"/>
<dbReference type="AlphaFoldDB" id="A0A1G6HC50"/>
<evidence type="ECO:0000256" key="4">
    <source>
        <dbReference type="ARBA" id="ARBA00023306"/>
    </source>
</evidence>
<keyword evidence="1 5" id="KW-0963">Cytoplasm</keyword>
<proteinExistence type="inferred from homology"/>
<keyword evidence="7" id="KW-1185">Reference proteome</keyword>
<dbReference type="GO" id="GO:0006260">
    <property type="term" value="P:DNA replication"/>
    <property type="evidence" value="ECO:0007669"/>
    <property type="project" value="UniProtKB-UniRule"/>
</dbReference>
<comment type="subunit">
    <text evidence="5">Homodimer. Homodimerization may be required to stabilize the binding of ScpA to the Smc head domains. Component of a cohesin-like complex composed of ScpA, ScpB and the Smc homodimer, in which ScpA and ScpB bind to the head domain of Smc. The presence of the three proteins is required for the association of the complex with DNA.</text>
</comment>
<dbReference type="SUPFAM" id="SSF46785">
    <property type="entry name" value="Winged helix' DNA-binding domain"/>
    <property type="match status" value="2"/>
</dbReference>
<dbReference type="EMBL" id="FMYI01000002">
    <property type="protein sequence ID" value="SDB91668.1"/>
    <property type="molecule type" value="Genomic_DNA"/>
</dbReference>
<organism evidence="6 7">
    <name type="scientific">Pelagirhabdus alkalitolerans</name>
    <dbReference type="NCBI Taxonomy" id="1612202"/>
    <lineage>
        <taxon>Bacteria</taxon>
        <taxon>Bacillati</taxon>
        <taxon>Bacillota</taxon>
        <taxon>Bacilli</taxon>
        <taxon>Bacillales</taxon>
        <taxon>Bacillaceae</taxon>
        <taxon>Pelagirhabdus</taxon>
    </lineage>
</organism>
<dbReference type="PANTHER" id="PTHR34298">
    <property type="entry name" value="SEGREGATION AND CONDENSATION PROTEIN B"/>
    <property type="match status" value="1"/>
</dbReference>
<keyword evidence="2 5" id="KW-0132">Cell division</keyword>
<evidence type="ECO:0000313" key="7">
    <source>
        <dbReference type="Proteomes" id="UP000242949"/>
    </source>
</evidence>
<dbReference type="Proteomes" id="UP000242949">
    <property type="component" value="Unassembled WGS sequence"/>
</dbReference>
<gene>
    <name evidence="5" type="primary">scpB</name>
    <name evidence="6" type="ORF">SAMN05421734_102458</name>
</gene>
<evidence type="ECO:0000256" key="2">
    <source>
        <dbReference type="ARBA" id="ARBA00022618"/>
    </source>
</evidence>
<comment type="subcellular location">
    <subcellularLocation>
        <location evidence="5">Cytoplasm</location>
    </subcellularLocation>
    <text evidence="5">Associated with two foci at the outer edges of the nucleoid region in young cells, and at four foci within both cell halves in older cells.</text>
</comment>
<reference evidence="7" key="1">
    <citation type="submission" date="2016-09" db="EMBL/GenBank/DDBJ databases">
        <authorList>
            <person name="Varghese N."/>
            <person name="Submissions S."/>
        </authorList>
    </citation>
    <scope>NUCLEOTIDE SEQUENCE [LARGE SCALE GENOMIC DNA]</scope>
    <source>
        <strain evidence="7">S5</strain>
    </source>
</reference>
<accession>A0A1G6HC50</accession>
<comment type="function">
    <text evidence="5">Participates in chromosomal partition during cell division. May act via the formation of a condensin-like complex containing Smc and ScpA that pull DNA away from mid-cell into both cell halves.</text>
</comment>
<evidence type="ECO:0000256" key="5">
    <source>
        <dbReference type="HAMAP-Rule" id="MF_01804"/>
    </source>
</evidence>
<keyword evidence="4 5" id="KW-0131">Cell cycle</keyword>
<evidence type="ECO:0000256" key="3">
    <source>
        <dbReference type="ARBA" id="ARBA00022829"/>
    </source>
</evidence>
<dbReference type="GO" id="GO:0051304">
    <property type="term" value="P:chromosome separation"/>
    <property type="evidence" value="ECO:0007669"/>
    <property type="project" value="InterPro"/>
</dbReference>
<dbReference type="Pfam" id="PF04079">
    <property type="entry name" value="SMC_ScpB"/>
    <property type="match status" value="1"/>
</dbReference>
<comment type="similarity">
    <text evidence="5">Belongs to the ScpB family.</text>
</comment>
<dbReference type="GO" id="GO:0005737">
    <property type="term" value="C:cytoplasm"/>
    <property type="evidence" value="ECO:0007669"/>
    <property type="project" value="UniProtKB-SubCell"/>
</dbReference>
<dbReference type="PANTHER" id="PTHR34298:SF2">
    <property type="entry name" value="SEGREGATION AND CONDENSATION PROTEIN B"/>
    <property type="match status" value="1"/>
</dbReference>
<evidence type="ECO:0000313" key="6">
    <source>
        <dbReference type="EMBL" id="SDB91668.1"/>
    </source>
</evidence>
<dbReference type="HAMAP" id="MF_01804">
    <property type="entry name" value="ScpB"/>
    <property type="match status" value="1"/>
</dbReference>
<dbReference type="PIRSF" id="PIRSF019345">
    <property type="entry name" value="ScpB"/>
    <property type="match status" value="1"/>
</dbReference>
<evidence type="ECO:0000256" key="1">
    <source>
        <dbReference type="ARBA" id="ARBA00022490"/>
    </source>
</evidence>
<sequence>MENINEYKAIIEGLLFVSGSDGLTAKQIAETLEVDLETVHHILMELKYDYDSTYRGIQLLETEKYYYLTSKPEHTPFLKRMMKTTQHTKLSQASLEALAIIAYNQPITRAEVEDLRGVKSDRPIQTLISRGLIEESGRKEAPGRPMLFKTTIDFLTYFGLKSLEELPPLTEDFADQDLTEEFKLFNDQSQ</sequence>
<protein>
    <recommendedName>
        <fullName evidence="5">Segregation and condensation protein B</fullName>
    </recommendedName>
</protein>